<keyword evidence="5" id="KW-0449">Lipoprotein</keyword>
<keyword evidence="3" id="KW-0472">Membrane</keyword>
<reference evidence="8 9" key="1">
    <citation type="submission" date="2019-05" db="EMBL/GenBank/DDBJ databases">
        <authorList>
            <person name="Lee S.D."/>
        </authorList>
    </citation>
    <scope>NUCLEOTIDE SEQUENCE [LARGE SCALE GENOMIC DNA]</scope>
    <source>
        <strain evidence="8 9">YC2-7</strain>
    </source>
</reference>
<dbReference type="EMBL" id="VCQU01000002">
    <property type="protein sequence ID" value="NMN94818.1"/>
    <property type="molecule type" value="Genomic_DNA"/>
</dbReference>
<evidence type="ECO:0000313" key="8">
    <source>
        <dbReference type="EMBL" id="NMN94818.1"/>
    </source>
</evidence>
<evidence type="ECO:0000256" key="6">
    <source>
        <dbReference type="SAM" id="MobiDB-lite"/>
    </source>
</evidence>
<evidence type="ECO:0000256" key="1">
    <source>
        <dbReference type="ARBA" id="ARBA00022475"/>
    </source>
</evidence>
<keyword evidence="9" id="KW-1185">Reference proteome</keyword>
<feature type="signal peptide" evidence="7">
    <location>
        <begin position="1"/>
        <end position="15"/>
    </location>
</feature>
<sequence>MRVVIAIFAAAIAFAAAGCSESSSLSDGPVKIGETVTFTSDGTRILEVAVKEVVAVPEHCVYLDDDNQKVPAIGVKLRVTTADHFGPIVGASDFTATVDGAEQQVVNSAGWGPGLDGCDQQFPGFVDNYLTDNTTADGWVILRNPGNVTALTFTPDVPKTKLFEVKDREDLAHLTLSPRKMTVEVSVAAVATSALPAPSSSPGDTSSQTEASTTVGAPTPSSAPSRPTTNSGPQISGNGLCLDPTSTGVRNALASLNGDWTIDNSSDAQGGACPDLLWLSASGGNSAAAPNHVLFFHDGKYLGTATSEPYPFTQVVEADDDTVGVEYKWLVGDEAFCCPEGGPVTITYTWNGSTVVMNEPLPKGVTG</sequence>
<feature type="region of interest" description="Disordered" evidence="6">
    <location>
        <begin position="194"/>
        <end position="242"/>
    </location>
</feature>
<keyword evidence="1" id="KW-1003">Cell membrane</keyword>
<comment type="caution">
    <text evidence="8">The sequence shown here is derived from an EMBL/GenBank/DDBJ whole genome shotgun (WGS) entry which is preliminary data.</text>
</comment>
<gene>
    <name evidence="8" type="ORF">FGL95_07185</name>
</gene>
<proteinExistence type="predicted"/>
<evidence type="ECO:0000256" key="7">
    <source>
        <dbReference type="SAM" id="SignalP"/>
    </source>
</evidence>
<dbReference type="RefSeq" id="WP_169585544.1">
    <property type="nucleotide sequence ID" value="NZ_VCQU01000002.1"/>
</dbReference>
<dbReference type="Pfam" id="PF14041">
    <property type="entry name" value="Lipoprotein_21"/>
    <property type="match status" value="1"/>
</dbReference>
<dbReference type="Proteomes" id="UP000535543">
    <property type="component" value="Unassembled WGS sequence"/>
</dbReference>
<evidence type="ECO:0000313" key="9">
    <source>
        <dbReference type="Proteomes" id="UP000535543"/>
    </source>
</evidence>
<feature type="compositionally biased region" description="Polar residues" evidence="6">
    <location>
        <begin position="203"/>
        <end position="216"/>
    </location>
</feature>
<protein>
    <recommendedName>
        <fullName evidence="10">LppP/LprE lipoprotein</fullName>
    </recommendedName>
</protein>
<organism evidence="8 9">
    <name type="scientific">Antrihabitans stalactiti</name>
    <dbReference type="NCBI Taxonomy" id="2584121"/>
    <lineage>
        <taxon>Bacteria</taxon>
        <taxon>Bacillati</taxon>
        <taxon>Actinomycetota</taxon>
        <taxon>Actinomycetes</taxon>
        <taxon>Mycobacteriales</taxon>
        <taxon>Nocardiaceae</taxon>
        <taxon>Antrihabitans</taxon>
    </lineage>
</organism>
<evidence type="ECO:0008006" key="10">
    <source>
        <dbReference type="Google" id="ProtNLM"/>
    </source>
</evidence>
<feature type="compositionally biased region" description="Low complexity" evidence="6">
    <location>
        <begin position="218"/>
        <end position="231"/>
    </location>
</feature>
<evidence type="ECO:0000256" key="4">
    <source>
        <dbReference type="ARBA" id="ARBA00023139"/>
    </source>
</evidence>
<dbReference type="InterPro" id="IPR025971">
    <property type="entry name" value="LppP/LprE"/>
</dbReference>
<dbReference type="PROSITE" id="PS51257">
    <property type="entry name" value="PROKAR_LIPOPROTEIN"/>
    <property type="match status" value="1"/>
</dbReference>
<keyword evidence="4" id="KW-0564">Palmitate</keyword>
<name>A0A848KBD5_9NOCA</name>
<dbReference type="AlphaFoldDB" id="A0A848KBD5"/>
<evidence type="ECO:0000256" key="3">
    <source>
        <dbReference type="ARBA" id="ARBA00023136"/>
    </source>
</evidence>
<reference evidence="8 9" key="2">
    <citation type="submission" date="2020-06" db="EMBL/GenBank/DDBJ databases">
        <title>Antribacter stalactiti gen. nov., sp. nov., a new member of the family Nacardiaceae isolated from a cave.</title>
        <authorList>
            <person name="Kim I.S."/>
        </authorList>
    </citation>
    <scope>NUCLEOTIDE SEQUENCE [LARGE SCALE GENOMIC DNA]</scope>
    <source>
        <strain evidence="8 9">YC2-7</strain>
    </source>
</reference>
<feature type="chain" id="PRO_5038678791" description="LppP/LprE lipoprotein" evidence="7">
    <location>
        <begin position="16"/>
        <end position="367"/>
    </location>
</feature>
<accession>A0A848KBD5</accession>
<keyword evidence="2 7" id="KW-0732">Signal</keyword>
<evidence type="ECO:0000256" key="2">
    <source>
        <dbReference type="ARBA" id="ARBA00022729"/>
    </source>
</evidence>
<evidence type="ECO:0000256" key="5">
    <source>
        <dbReference type="ARBA" id="ARBA00023288"/>
    </source>
</evidence>